<evidence type="ECO:0000313" key="3">
    <source>
        <dbReference type="Proteomes" id="UP000218744"/>
    </source>
</evidence>
<keyword evidence="1" id="KW-1133">Transmembrane helix</keyword>
<dbReference type="EMBL" id="JXKA01000015">
    <property type="protein sequence ID" value="PCS11733.1"/>
    <property type="molecule type" value="Genomic_DNA"/>
</dbReference>
<keyword evidence="1" id="KW-0472">Membrane</keyword>
<accession>A0A2A5SE54</accession>
<proteinExistence type="predicted"/>
<dbReference type="AlphaFoldDB" id="A0A2A5SE54"/>
<evidence type="ECO:0000313" key="2">
    <source>
        <dbReference type="EMBL" id="PCS11733.1"/>
    </source>
</evidence>
<name>A0A2A5SE54_LACLH</name>
<keyword evidence="1" id="KW-0812">Transmembrane</keyword>
<dbReference type="Proteomes" id="UP000218744">
    <property type="component" value="Unassembled WGS sequence"/>
</dbReference>
<reference evidence="2 3" key="1">
    <citation type="submission" date="2014-12" db="EMBL/GenBank/DDBJ databases">
        <title>Draft genome sequences of 10 type strains of Lactococcus.</title>
        <authorList>
            <person name="Sun Z."/>
            <person name="Zhong Z."/>
            <person name="Liu W."/>
            <person name="Zhang W."/>
            <person name="Zhang H."/>
        </authorList>
    </citation>
    <scope>NUCLEOTIDE SEQUENCE [LARGE SCALE GENOMIC DNA]</scope>
    <source>
        <strain evidence="2 3">DSM 20450</strain>
    </source>
</reference>
<sequence>MNKMNKKVFHIGDVLKYIPLVLAAIVVVLPLLVVFIG</sequence>
<feature type="transmembrane region" description="Helical" evidence="1">
    <location>
        <begin position="14"/>
        <end position="36"/>
    </location>
</feature>
<comment type="caution">
    <text evidence="2">The sequence shown here is derived from an EMBL/GenBank/DDBJ whole genome shotgun (WGS) entry which is preliminary data.</text>
</comment>
<gene>
    <name evidence="2" type="ORF">RU90_GL000654</name>
</gene>
<protein>
    <submittedName>
        <fullName evidence="2">Uncharacterized protein</fullName>
    </submittedName>
</protein>
<organism evidence="2 3">
    <name type="scientific">Lactococcus lactis subsp. hordniae</name>
    <dbReference type="NCBI Taxonomy" id="203404"/>
    <lineage>
        <taxon>Bacteria</taxon>
        <taxon>Bacillati</taxon>
        <taxon>Bacillota</taxon>
        <taxon>Bacilli</taxon>
        <taxon>Lactobacillales</taxon>
        <taxon>Streptococcaceae</taxon>
        <taxon>Lactococcus</taxon>
    </lineage>
</organism>
<evidence type="ECO:0000256" key="1">
    <source>
        <dbReference type="SAM" id="Phobius"/>
    </source>
</evidence>